<dbReference type="EMBL" id="CAJVQB010035559">
    <property type="protein sequence ID" value="CAG8822707.1"/>
    <property type="molecule type" value="Genomic_DNA"/>
</dbReference>
<reference evidence="3 4" key="1">
    <citation type="submission" date="2021-06" db="EMBL/GenBank/DDBJ databases">
        <authorList>
            <person name="Kallberg Y."/>
            <person name="Tangrot J."/>
            <person name="Rosling A."/>
        </authorList>
    </citation>
    <scope>NUCLEOTIDE SEQUENCE [LARGE SCALE GENOMIC DNA]</scope>
    <source>
        <strain evidence="3 4">120-4 pot B 10/14</strain>
    </source>
</reference>
<dbReference type="PROSITE" id="PS50011">
    <property type="entry name" value="PROTEIN_KINASE_DOM"/>
    <property type="match status" value="1"/>
</dbReference>
<dbReference type="PROSITE" id="PS00107">
    <property type="entry name" value="PROTEIN_KINASE_ATP"/>
    <property type="match status" value="1"/>
</dbReference>
<organism evidence="3 4">
    <name type="scientific">Gigaspora margarita</name>
    <dbReference type="NCBI Taxonomy" id="4874"/>
    <lineage>
        <taxon>Eukaryota</taxon>
        <taxon>Fungi</taxon>
        <taxon>Fungi incertae sedis</taxon>
        <taxon>Mucoromycota</taxon>
        <taxon>Glomeromycotina</taxon>
        <taxon>Glomeromycetes</taxon>
        <taxon>Diversisporales</taxon>
        <taxon>Gigasporaceae</taxon>
        <taxon>Gigaspora</taxon>
    </lineage>
</organism>
<dbReference type="InterPro" id="IPR000719">
    <property type="entry name" value="Prot_kinase_dom"/>
</dbReference>
<keyword evidence="1" id="KW-0067">ATP-binding</keyword>
<feature type="binding site" evidence="1">
    <location>
        <position position="56"/>
    </location>
    <ligand>
        <name>ATP</name>
        <dbReference type="ChEBI" id="CHEBI:30616"/>
    </ligand>
</feature>
<sequence length="127" mass="14685">MPDNIGDNSIEEIIITSGIEFYDFDEFSEFDKIGEGGFSQIEKVYWKPKNKTVALKCLKVKMNSNENVNEGFKREVCARLLAKISKDSEQHHPNVNQFYDVCNTLEQMLKESDERNQHPTSKGTENY</sequence>
<name>A0ABN7WAT2_GIGMA</name>
<dbReference type="Gene3D" id="3.30.200.20">
    <property type="entry name" value="Phosphorylase Kinase, domain 1"/>
    <property type="match status" value="1"/>
</dbReference>
<keyword evidence="4" id="KW-1185">Reference proteome</keyword>
<protein>
    <submittedName>
        <fullName evidence="3">11088_t:CDS:1</fullName>
    </submittedName>
</protein>
<evidence type="ECO:0000256" key="1">
    <source>
        <dbReference type="PROSITE-ProRule" id="PRU10141"/>
    </source>
</evidence>
<evidence type="ECO:0000313" key="3">
    <source>
        <dbReference type="EMBL" id="CAG8822707.1"/>
    </source>
</evidence>
<proteinExistence type="predicted"/>
<comment type="caution">
    <text evidence="3">The sequence shown here is derived from an EMBL/GenBank/DDBJ whole genome shotgun (WGS) entry which is preliminary data.</text>
</comment>
<gene>
    <name evidence="3" type="ORF">GMARGA_LOCUS28159</name>
</gene>
<dbReference type="Proteomes" id="UP000789901">
    <property type="component" value="Unassembled WGS sequence"/>
</dbReference>
<feature type="domain" description="Protein kinase" evidence="2">
    <location>
        <begin position="27"/>
        <end position="127"/>
    </location>
</feature>
<keyword evidence="1" id="KW-0547">Nucleotide-binding</keyword>
<dbReference type="InterPro" id="IPR017441">
    <property type="entry name" value="Protein_kinase_ATP_BS"/>
</dbReference>
<accession>A0ABN7WAT2</accession>
<evidence type="ECO:0000259" key="2">
    <source>
        <dbReference type="PROSITE" id="PS50011"/>
    </source>
</evidence>
<dbReference type="SUPFAM" id="SSF56112">
    <property type="entry name" value="Protein kinase-like (PK-like)"/>
    <property type="match status" value="1"/>
</dbReference>
<feature type="non-terminal residue" evidence="3">
    <location>
        <position position="127"/>
    </location>
</feature>
<evidence type="ECO:0000313" key="4">
    <source>
        <dbReference type="Proteomes" id="UP000789901"/>
    </source>
</evidence>
<dbReference type="InterPro" id="IPR011009">
    <property type="entry name" value="Kinase-like_dom_sf"/>
</dbReference>